<dbReference type="RefSeq" id="WP_018081055.1">
    <property type="nucleotide sequence ID" value="NZ_AQWM01000003.1"/>
</dbReference>
<dbReference type="Proteomes" id="UP000017837">
    <property type="component" value="Unassembled WGS sequence"/>
</dbReference>
<protein>
    <recommendedName>
        <fullName evidence="3">N-acetyltransferase domain-containing protein</fullName>
    </recommendedName>
</protein>
<dbReference type="Pfam" id="PF00583">
    <property type="entry name" value="Acetyltransf_1"/>
    <property type="match status" value="1"/>
</dbReference>
<dbReference type="AlphaFoldDB" id="V4PU34"/>
<dbReference type="PROSITE" id="PS51186">
    <property type="entry name" value="GNAT"/>
    <property type="match status" value="1"/>
</dbReference>
<proteinExistence type="predicted"/>
<reference evidence="4 5" key="1">
    <citation type="journal article" date="2014" name="Nature">
        <title>Sequential evolution of bacterial morphology by co-option of a developmental regulator.</title>
        <authorList>
            <person name="Jiang C."/>
            <person name="Brown P.J."/>
            <person name="Ducret A."/>
            <person name="Brun Y.V."/>
        </authorList>
    </citation>
    <scope>NUCLEOTIDE SEQUENCE [LARGE SCALE GENOMIC DNA]</scope>
    <source>
        <strain evidence="4 5">DSM 16100</strain>
    </source>
</reference>
<evidence type="ECO:0000256" key="2">
    <source>
        <dbReference type="ARBA" id="ARBA00023315"/>
    </source>
</evidence>
<dbReference type="SUPFAM" id="SSF55729">
    <property type="entry name" value="Acyl-CoA N-acyltransferases (Nat)"/>
    <property type="match status" value="1"/>
</dbReference>
<dbReference type="PANTHER" id="PTHR43877">
    <property type="entry name" value="AMINOALKYLPHOSPHONATE N-ACETYLTRANSFERASE-RELATED-RELATED"/>
    <property type="match status" value="1"/>
</dbReference>
<comment type="caution">
    <text evidence="4">The sequence shown here is derived from an EMBL/GenBank/DDBJ whole genome shotgun (WGS) entry which is preliminary data.</text>
</comment>
<dbReference type="EMBL" id="AWGB01000021">
    <property type="protein sequence ID" value="ESQ90899.1"/>
    <property type="molecule type" value="Genomic_DNA"/>
</dbReference>
<dbReference type="PATRIC" id="fig|1121022.4.peg.2344"/>
<keyword evidence="2" id="KW-0012">Acyltransferase</keyword>
<gene>
    <name evidence="4" type="ORF">ABENE_11560</name>
</gene>
<dbReference type="InterPro" id="IPR016890">
    <property type="entry name" value="UCP028520"/>
</dbReference>
<sequence length="162" mass="17661">MTITPLKAPLDPGLIDRLHALNEAHATELSSMTRADFEALIASAFFAAAVDDGDGLLIVCDQTTPYSSPNFLWFKARYPAFAYVDRVAVRPSRRGEGLARRLYEAVFAAARQAGHSQVVCEVNFDPPNPASDAFHASLGFEEVGRAHLADRGKGVRYLRLGL</sequence>
<feature type="domain" description="N-acetyltransferase" evidence="3">
    <location>
        <begin position="16"/>
        <end position="162"/>
    </location>
</feature>
<dbReference type="OrthoDB" id="6182349at2"/>
<dbReference type="GO" id="GO:0016747">
    <property type="term" value="F:acyltransferase activity, transferring groups other than amino-acyl groups"/>
    <property type="evidence" value="ECO:0007669"/>
    <property type="project" value="InterPro"/>
</dbReference>
<evidence type="ECO:0000259" key="3">
    <source>
        <dbReference type="PROSITE" id="PS51186"/>
    </source>
</evidence>
<keyword evidence="1" id="KW-0808">Transferase</keyword>
<evidence type="ECO:0000256" key="1">
    <source>
        <dbReference type="ARBA" id="ARBA00022679"/>
    </source>
</evidence>
<evidence type="ECO:0000313" key="4">
    <source>
        <dbReference type="EMBL" id="ESQ90899.1"/>
    </source>
</evidence>
<accession>V4PU34</accession>
<evidence type="ECO:0000313" key="5">
    <source>
        <dbReference type="Proteomes" id="UP000017837"/>
    </source>
</evidence>
<dbReference type="PANTHER" id="PTHR43877:SF2">
    <property type="entry name" value="AMINOALKYLPHOSPHONATE N-ACETYLTRANSFERASE-RELATED"/>
    <property type="match status" value="1"/>
</dbReference>
<dbReference type="InterPro" id="IPR050832">
    <property type="entry name" value="Bact_Acetyltransf"/>
</dbReference>
<dbReference type="InterPro" id="IPR016181">
    <property type="entry name" value="Acyl_CoA_acyltransferase"/>
</dbReference>
<dbReference type="PIRSF" id="PIRSF028520">
    <property type="entry name" value="UCP028520"/>
    <property type="match status" value="1"/>
</dbReference>
<dbReference type="InterPro" id="IPR000182">
    <property type="entry name" value="GNAT_dom"/>
</dbReference>
<organism evidence="4 5">
    <name type="scientific">Asticcacaulis benevestitus DSM 16100 = ATCC BAA-896</name>
    <dbReference type="NCBI Taxonomy" id="1121022"/>
    <lineage>
        <taxon>Bacteria</taxon>
        <taxon>Pseudomonadati</taxon>
        <taxon>Pseudomonadota</taxon>
        <taxon>Alphaproteobacteria</taxon>
        <taxon>Caulobacterales</taxon>
        <taxon>Caulobacteraceae</taxon>
        <taxon>Asticcacaulis</taxon>
    </lineage>
</organism>
<dbReference type="eggNOG" id="COG3818">
    <property type="taxonomic scope" value="Bacteria"/>
</dbReference>
<dbReference type="Gene3D" id="3.40.630.30">
    <property type="match status" value="1"/>
</dbReference>
<dbReference type="CDD" id="cd04301">
    <property type="entry name" value="NAT_SF"/>
    <property type="match status" value="1"/>
</dbReference>
<name>V4PU34_9CAUL</name>
<keyword evidence="5" id="KW-1185">Reference proteome</keyword>